<feature type="region of interest" description="Disordered" evidence="1">
    <location>
        <begin position="1"/>
        <end position="86"/>
    </location>
</feature>
<keyword evidence="3" id="KW-1185">Reference proteome</keyword>
<feature type="compositionally biased region" description="Low complexity" evidence="1">
    <location>
        <begin position="41"/>
        <end position="60"/>
    </location>
</feature>
<feature type="compositionally biased region" description="Basic and acidic residues" evidence="1">
    <location>
        <begin position="73"/>
        <end position="86"/>
    </location>
</feature>
<name>A0A1X6WYY4_9MICO</name>
<evidence type="ECO:0000313" key="3">
    <source>
        <dbReference type="Proteomes" id="UP000195981"/>
    </source>
</evidence>
<sequence length="86" mass="8819">MGLRPRGATRSSPVACGVPSSRGAPRANAEDRAGSGGGLFSAVPRPRVRAARPPSSGADAEPPPAPEGTSGGDDQRRMPSRWISER</sequence>
<dbReference type="EMBL" id="FWFG01000054">
    <property type="protein sequence ID" value="SLM91181.1"/>
    <property type="molecule type" value="Genomic_DNA"/>
</dbReference>
<protein>
    <submittedName>
        <fullName evidence="2">Uncharacterized protein</fullName>
    </submittedName>
</protein>
<reference evidence="2 3" key="1">
    <citation type="submission" date="2017-02" db="EMBL/GenBank/DDBJ databases">
        <authorList>
            <person name="Peterson S.W."/>
        </authorList>
    </citation>
    <scope>NUCLEOTIDE SEQUENCE [LARGE SCALE GENOMIC DNA]</scope>
    <source>
        <strain evidence="2 3">CIP104813</strain>
    </source>
</reference>
<dbReference type="AlphaFoldDB" id="A0A1X6WYY4"/>
<evidence type="ECO:0000256" key="1">
    <source>
        <dbReference type="SAM" id="MobiDB-lite"/>
    </source>
</evidence>
<organism evidence="2 3">
    <name type="scientific">Brachybacterium nesterenkovii</name>
    <dbReference type="NCBI Taxonomy" id="47847"/>
    <lineage>
        <taxon>Bacteria</taxon>
        <taxon>Bacillati</taxon>
        <taxon>Actinomycetota</taxon>
        <taxon>Actinomycetes</taxon>
        <taxon>Micrococcales</taxon>
        <taxon>Dermabacteraceae</taxon>
        <taxon>Brachybacterium</taxon>
    </lineage>
</organism>
<proteinExistence type="predicted"/>
<dbReference type="Proteomes" id="UP000195981">
    <property type="component" value="Unassembled WGS sequence"/>
</dbReference>
<gene>
    <name evidence="2" type="ORF">FM110_06250</name>
</gene>
<evidence type="ECO:0000313" key="2">
    <source>
        <dbReference type="EMBL" id="SLM91181.1"/>
    </source>
</evidence>
<accession>A0A1X6WYY4</accession>